<dbReference type="SUPFAM" id="SSF69572">
    <property type="entry name" value="Activating enzymes of the ubiquitin-like proteins"/>
    <property type="match status" value="1"/>
</dbReference>
<comment type="caution">
    <text evidence="2">The sequence shown here is derived from an EMBL/GenBank/DDBJ whole genome shotgun (WGS) entry which is preliminary data.</text>
</comment>
<dbReference type="eggNOG" id="COG0476">
    <property type="taxonomic scope" value="Bacteria"/>
</dbReference>
<dbReference type="Pfam" id="PF00899">
    <property type="entry name" value="ThiF"/>
    <property type="match status" value="1"/>
</dbReference>
<dbReference type="GO" id="GO:0061503">
    <property type="term" value="F:tRNA threonylcarbamoyladenosine dehydratase"/>
    <property type="evidence" value="ECO:0007669"/>
    <property type="project" value="TreeGrafter"/>
</dbReference>
<dbReference type="InterPro" id="IPR035985">
    <property type="entry name" value="Ubiquitin-activating_enz"/>
</dbReference>
<evidence type="ECO:0000259" key="1">
    <source>
        <dbReference type="Pfam" id="PF00899"/>
    </source>
</evidence>
<gene>
    <name evidence="2" type="ORF">HMPREF9296_1920</name>
</gene>
<dbReference type="PANTHER" id="PTHR43267:SF1">
    <property type="entry name" value="TRNA THREONYLCARBAMOYLADENOSINE DEHYDRATASE"/>
    <property type="match status" value="1"/>
</dbReference>
<reference evidence="2 3" key="1">
    <citation type="submission" date="2010-08" db="EMBL/GenBank/DDBJ databases">
        <authorList>
            <person name="Durkin A.S."/>
            <person name="Madupu R."/>
            <person name="Torralba M."/>
            <person name="Gillis M."/>
            <person name="Methe B."/>
            <person name="Sutton G."/>
            <person name="Nelson K.E."/>
        </authorList>
    </citation>
    <scope>NUCLEOTIDE SEQUENCE [LARGE SCALE GENOMIC DNA]</scope>
    <source>
        <strain evidence="2 3">FB035-09AN</strain>
    </source>
</reference>
<dbReference type="EMBL" id="AEDO01000056">
    <property type="protein sequence ID" value="EFL45110.1"/>
    <property type="molecule type" value="Genomic_DNA"/>
</dbReference>
<dbReference type="InterPro" id="IPR000594">
    <property type="entry name" value="ThiF_NAD_FAD-bd"/>
</dbReference>
<dbReference type="InterPro" id="IPR045886">
    <property type="entry name" value="ThiF/MoeB/HesA"/>
</dbReference>
<proteinExistence type="predicted"/>
<sequence>MQKNKLSVMEERYSRNRLYVNEREQSIIKDYKIFLGGAGIGSIVAECALRLGFEHITIVDGDKVEKTNLNRQNYTENDIGRYKAECLAERLLSINPNAHIAVHTEFLASDNIEALIANHNVAINVLDFKDETPFLFDKICKMKKIPVLHPYNFGWAGFVTVVDPLGHSLSELSDNPKGFELKVAEYVTGHGAFWNQPKEWLDKIVGQYKEESNTLPPPQLSIASWIAAGLCTTAMYNLATGKAVNYFPKFYFSSLLQ</sequence>
<dbReference type="GO" id="GO:0061504">
    <property type="term" value="P:cyclic threonylcarbamoyladenosine biosynthetic process"/>
    <property type="evidence" value="ECO:0007669"/>
    <property type="project" value="TreeGrafter"/>
</dbReference>
<dbReference type="GO" id="GO:0008641">
    <property type="term" value="F:ubiquitin-like modifier activating enzyme activity"/>
    <property type="evidence" value="ECO:0007669"/>
    <property type="project" value="InterPro"/>
</dbReference>
<dbReference type="Proteomes" id="UP000003610">
    <property type="component" value="Unassembled WGS sequence"/>
</dbReference>
<protein>
    <submittedName>
        <fullName evidence="2">ThiF family protein</fullName>
    </submittedName>
</protein>
<feature type="domain" description="THIF-type NAD/FAD binding fold" evidence="1">
    <location>
        <begin position="13"/>
        <end position="247"/>
    </location>
</feature>
<dbReference type="Gene3D" id="3.40.50.720">
    <property type="entry name" value="NAD(P)-binding Rossmann-like Domain"/>
    <property type="match status" value="1"/>
</dbReference>
<dbReference type="STRING" id="866771.HMPREF9296_1920"/>
<name>E1KTV1_9BACT</name>
<dbReference type="PANTHER" id="PTHR43267">
    <property type="entry name" value="TRNA THREONYLCARBAMOYLADENOSINE DEHYDRATASE"/>
    <property type="match status" value="1"/>
</dbReference>
<accession>E1KTV1</accession>
<evidence type="ECO:0000313" key="2">
    <source>
        <dbReference type="EMBL" id="EFL45110.1"/>
    </source>
</evidence>
<evidence type="ECO:0000313" key="3">
    <source>
        <dbReference type="Proteomes" id="UP000003610"/>
    </source>
</evidence>
<organism evidence="2 3">
    <name type="scientific">Prevotella disiens FB035-09AN</name>
    <dbReference type="NCBI Taxonomy" id="866771"/>
    <lineage>
        <taxon>Bacteria</taxon>
        <taxon>Pseudomonadati</taxon>
        <taxon>Bacteroidota</taxon>
        <taxon>Bacteroidia</taxon>
        <taxon>Bacteroidales</taxon>
        <taxon>Prevotellaceae</taxon>
        <taxon>Prevotella</taxon>
    </lineage>
</organism>
<dbReference type="AlphaFoldDB" id="E1KTV1"/>